<dbReference type="EMBL" id="JAIWYP010000006">
    <property type="protein sequence ID" value="KAH3804782.1"/>
    <property type="molecule type" value="Genomic_DNA"/>
</dbReference>
<evidence type="ECO:0000313" key="5">
    <source>
        <dbReference type="Proteomes" id="UP000828390"/>
    </source>
</evidence>
<proteinExistence type="predicted"/>
<evidence type="ECO:0000313" key="4">
    <source>
        <dbReference type="EMBL" id="KAH3804782.1"/>
    </source>
</evidence>
<evidence type="ECO:0000256" key="1">
    <source>
        <dbReference type="ARBA" id="ARBA00022741"/>
    </source>
</evidence>
<feature type="domain" description="Protein kinase" evidence="3">
    <location>
        <begin position="123"/>
        <end position="391"/>
    </location>
</feature>
<dbReference type="GO" id="GO:0000226">
    <property type="term" value="P:microtubule cytoskeleton organization"/>
    <property type="evidence" value="ECO:0007669"/>
    <property type="project" value="TreeGrafter"/>
</dbReference>
<evidence type="ECO:0000256" key="2">
    <source>
        <dbReference type="ARBA" id="ARBA00022840"/>
    </source>
</evidence>
<organism evidence="4 5">
    <name type="scientific">Dreissena polymorpha</name>
    <name type="common">Zebra mussel</name>
    <name type="synonym">Mytilus polymorpha</name>
    <dbReference type="NCBI Taxonomy" id="45954"/>
    <lineage>
        <taxon>Eukaryota</taxon>
        <taxon>Metazoa</taxon>
        <taxon>Spiralia</taxon>
        <taxon>Lophotrochozoa</taxon>
        <taxon>Mollusca</taxon>
        <taxon>Bivalvia</taxon>
        <taxon>Autobranchia</taxon>
        <taxon>Heteroconchia</taxon>
        <taxon>Euheterodonta</taxon>
        <taxon>Imparidentia</taxon>
        <taxon>Neoheterodontei</taxon>
        <taxon>Myida</taxon>
        <taxon>Dreissenoidea</taxon>
        <taxon>Dreissenidae</taxon>
        <taxon>Dreissena</taxon>
    </lineage>
</organism>
<dbReference type="AlphaFoldDB" id="A0A9D4FZG3"/>
<dbReference type="SUPFAM" id="SSF56112">
    <property type="entry name" value="Protein kinase-like (PK-like)"/>
    <property type="match status" value="1"/>
</dbReference>
<reference evidence="4" key="2">
    <citation type="submission" date="2020-11" db="EMBL/GenBank/DDBJ databases">
        <authorList>
            <person name="McCartney M.A."/>
            <person name="Auch B."/>
            <person name="Kono T."/>
            <person name="Mallez S."/>
            <person name="Becker A."/>
            <person name="Gohl D.M."/>
            <person name="Silverstein K.A.T."/>
            <person name="Koren S."/>
            <person name="Bechman K.B."/>
            <person name="Herman A."/>
            <person name="Abrahante J.E."/>
            <person name="Garbe J."/>
        </authorList>
    </citation>
    <scope>NUCLEOTIDE SEQUENCE</scope>
    <source>
        <strain evidence="4">Duluth1</strain>
        <tissue evidence="4">Whole animal</tissue>
    </source>
</reference>
<dbReference type="Pfam" id="PF00069">
    <property type="entry name" value="Pkinase"/>
    <property type="match status" value="1"/>
</dbReference>
<name>A0A9D4FZG3_DREPO</name>
<dbReference type="InterPro" id="IPR000719">
    <property type="entry name" value="Prot_kinase_dom"/>
</dbReference>
<dbReference type="GO" id="GO:0035556">
    <property type="term" value="P:intracellular signal transduction"/>
    <property type="evidence" value="ECO:0007669"/>
    <property type="project" value="TreeGrafter"/>
</dbReference>
<keyword evidence="5" id="KW-1185">Reference proteome</keyword>
<dbReference type="PROSITE" id="PS50011">
    <property type="entry name" value="PROTEIN_KINASE_DOM"/>
    <property type="match status" value="1"/>
</dbReference>
<dbReference type="Gene3D" id="1.10.510.10">
    <property type="entry name" value="Transferase(Phosphotransferase) domain 1"/>
    <property type="match status" value="1"/>
</dbReference>
<keyword evidence="1" id="KW-0547">Nucleotide-binding</keyword>
<dbReference type="OrthoDB" id="193931at2759"/>
<evidence type="ECO:0000259" key="3">
    <source>
        <dbReference type="PROSITE" id="PS50011"/>
    </source>
</evidence>
<protein>
    <recommendedName>
        <fullName evidence="3">Protein kinase domain-containing protein</fullName>
    </recommendedName>
</protein>
<keyword evidence="2" id="KW-0067">ATP-binding</keyword>
<comment type="caution">
    <text evidence="4">The sequence shown here is derived from an EMBL/GenBank/DDBJ whole genome shotgun (WGS) entry which is preliminary data.</text>
</comment>
<dbReference type="PANTHER" id="PTHR24346:SF42">
    <property type="entry name" value="SERINE_THREONINE-PROTEIN KINASE SIK3"/>
    <property type="match status" value="1"/>
</dbReference>
<dbReference type="InterPro" id="IPR011009">
    <property type="entry name" value="Kinase-like_dom_sf"/>
</dbReference>
<dbReference type="GO" id="GO:0005737">
    <property type="term" value="C:cytoplasm"/>
    <property type="evidence" value="ECO:0007669"/>
    <property type="project" value="TreeGrafter"/>
</dbReference>
<dbReference type="Proteomes" id="UP000828390">
    <property type="component" value="Unassembled WGS sequence"/>
</dbReference>
<sequence>MSCEPDLKRRKMETHVSGDDNVQDVSLNGVLASKTLHCRSATASASGDFGDTTHQCLALVAGDTSEHEGETERHIDVYQQSCEFGDSWTQTYQLPLSKCPQRPIRTGNQYYDGIIPELEAVGFKPLQIVAKGKSGTIVLAQDLSKMQNYQDCETTPVAVKLSTGKPRRNVNRLGVKAEMYEEISTHRELHHPNIVSWLAKIDYKGRVASVMEYCPCGNMEEMLKYQPGRFLMEDVARRYFRQIHAAVEYIHLQGYAHRDICLQNVLLSQDNVVKLSDFGSAVKFMVSCDPLVEDECGSLGYQAPEVLSKTPYNPKVADIWSLGATLYAMCTGSLPLGTIRSDVIENSSKEIKFPSPRVMTFSRQFMELVRGHLAIPSVRYTLNRIAHSDWVVKSDNSVQIGHFYKVRQPHKTGEGALERDIKIKLQI</sequence>
<reference evidence="4" key="1">
    <citation type="journal article" date="2019" name="bioRxiv">
        <title>The Genome of the Zebra Mussel, Dreissena polymorpha: A Resource for Invasive Species Research.</title>
        <authorList>
            <person name="McCartney M.A."/>
            <person name="Auch B."/>
            <person name="Kono T."/>
            <person name="Mallez S."/>
            <person name="Zhang Y."/>
            <person name="Obille A."/>
            <person name="Becker A."/>
            <person name="Abrahante J.E."/>
            <person name="Garbe J."/>
            <person name="Badalamenti J.P."/>
            <person name="Herman A."/>
            <person name="Mangelson H."/>
            <person name="Liachko I."/>
            <person name="Sullivan S."/>
            <person name="Sone E.D."/>
            <person name="Koren S."/>
            <person name="Silverstein K.A.T."/>
            <person name="Beckman K.B."/>
            <person name="Gohl D.M."/>
        </authorList>
    </citation>
    <scope>NUCLEOTIDE SEQUENCE</scope>
    <source>
        <strain evidence="4">Duluth1</strain>
        <tissue evidence="4">Whole animal</tissue>
    </source>
</reference>
<dbReference type="GO" id="GO:0050321">
    <property type="term" value="F:tau-protein kinase activity"/>
    <property type="evidence" value="ECO:0007669"/>
    <property type="project" value="TreeGrafter"/>
</dbReference>
<gene>
    <name evidence="4" type="ORF">DPMN_133070</name>
</gene>
<dbReference type="GO" id="GO:0005524">
    <property type="term" value="F:ATP binding"/>
    <property type="evidence" value="ECO:0007669"/>
    <property type="project" value="UniProtKB-KW"/>
</dbReference>
<dbReference type="PANTHER" id="PTHR24346">
    <property type="entry name" value="MAP/MICROTUBULE AFFINITY-REGULATING KINASE"/>
    <property type="match status" value="1"/>
</dbReference>
<accession>A0A9D4FZG3</accession>